<feature type="non-terminal residue" evidence="2">
    <location>
        <position position="1"/>
    </location>
</feature>
<sequence>MKPVDQFFMTPIPKTEFFLSIADSNIYLFDKTKQILAKQPVNCNYKLGENNIGYPQLYTTTFCNANNYLQIENKVYQFSEDGIIQIAQLPKTDFYFGTLFSISNKLFVSTGNKLYEYFAGSLNFVKDTPFQFYFQFADIVLALRQEGSTQNLYRLQPNFEQLITAIPQDITSISFCAGGLMMFESEDTTEFAVIDLITHKMFEFRNLAQKVIVKYSKFSYKNAVLNFEATPIGFAPSTEFYQLIPECSYRKSQKYFDQYMQRQQTGQILNTLSYKMMAKKEISVVDKQNTSLTIDNSKNQVQNITNDIVPNSSIDSLKAEIGDLKEQLSKIQQMIKKVESNQAISMTDQQLILKKLNDIIKLIQEK</sequence>
<evidence type="ECO:0000313" key="2">
    <source>
        <dbReference type="EMBL" id="JAP89170.1"/>
    </source>
</evidence>
<organism evidence="2">
    <name type="scientific">Trepomonas sp. PC1</name>
    <dbReference type="NCBI Taxonomy" id="1076344"/>
    <lineage>
        <taxon>Eukaryota</taxon>
        <taxon>Metamonada</taxon>
        <taxon>Diplomonadida</taxon>
        <taxon>Hexamitidae</taxon>
        <taxon>Hexamitinae</taxon>
        <taxon>Trepomonas</taxon>
    </lineage>
</organism>
<dbReference type="EMBL" id="GDID01007436">
    <property type="protein sequence ID" value="JAP89170.1"/>
    <property type="molecule type" value="Transcribed_RNA"/>
</dbReference>
<gene>
    <name evidence="2" type="ORF">TPC1_31335</name>
</gene>
<dbReference type="AlphaFoldDB" id="A0A146JX02"/>
<evidence type="ECO:0000256" key="1">
    <source>
        <dbReference type="SAM" id="Coils"/>
    </source>
</evidence>
<feature type="coiled-coil region" evidence="1">
    <location>
        <begin position="314"/>
        <end position="341"/>
    </location>
</feature>
<name>A0A146JX02_9EUKA</name>
<accession>A0A146JX02</accession>
<protein>
    <submittedName>
        <fullName evidence="2">Uncharacterized protein</fullName>
    </submittedName>
</protein>
<keyword evidence="1" id="KW-0175">Coiled coil</keyword>
<proteinExistence type="predicted"/>
<reference evidence="2" key="1">
    <citation type="submission" date="2015-07" db="EMBL/GenBank/DDBJ databases">
        <title>Adaptation to a free-living lifestyle via gene acquisitions in the diplomonad Trepomonas sp. PC1.</title>
        <authorList>
            <person name="Xu F."/>
            <person name="Jerlstrom-Hultqvist J."/>
            <person name="Kolisko M."/>
            <person name="Simpson A.G.B."/>
            <person name="Roger A.J."/>
            <person name="Svard S.G."/>
            <person name="Andersson J.O."/>
        </authorList>
    </citation>
    <scope>NUCLEOTIDE SEQUENCE</scope>
    <source>
        <strain evidence="2">PC1</strain>
    </source>
</reference>